<protein>
    <submittedName>
        <fullName evidence="4">Uncharacterized protein</fullName>
    </submittedName>
</protein>
<feature type="region of interest" description="Disordered" evidence="2">
    <location>
        <begin position="174"/>
        <end position="194"/>
    </location>
</feature>
<evidence type="ECO:0000256" key="1">
    <source>
        <dbReference type="ARBA" id="ARBA00022536"/>
    </source>
</evidence>
<dbReference type="EnsemblMetazoa" id="G32147.5">
    <property type="protein sequence ID" value="G32147.5:cds"/>
    <property type="gene ID" value="G32147"/>
</dbReference>
<evidence type="ECO:0000256" key="3">
    <source>
        <dbReference type="SAM" id="Phobius"/>
    </source>
</evidence>
<keyword evidence="3" id="KW-0472">Membrane</keyword>
<dbReference type="Gene3D" id="2.170.300.10">
    <property type="entry name" value="Tie2 ligand-binding domain superfamily"/>
    <property type="match status" value="1"/>
</dbReference>
<organism evidence="4 5">
    <name type="scientific">Magallana gigas</name>
    <name type="common">Pacific oyster</name>
    <name type="synonym">Crassostrea gigas</name>
    <dbReference type="NCBI Taxonomy" id="29159"/>
    <lineage>
        <taxon>Eukaryota</taxon>
        <taxon>Metazoa</taxon>
        <taxon>Spiralia</taxon>
        <taxon>Lophotrochozoa</taxon>
        <taxon>Mollusca</taxon>
        <taxon>Bivalvia</taxon>
        <taxon>Autobranchia</taxon>
        <taxon>Pteriomorphia</taxon>
        <taxon>Ostreida</taxon>
        <taxon>Ostreoidea</taxon>
        <taxon>Ostreidae</taxon>
        <taxon>Magallana</taxon>
    </lineage>
</organism>
<keyword evidence="3" id="KW-0812">Transmembrane</keyword>
<sequence length="451" mass="48020">MDYEIIVPLLFSISHFTGFSHAQCPLGNYGSTCELKCGQCAGDGSCDQITGSCVGGCNPGYTGSKCDGACPSTCGGDGSCLQYPPYCSNGCQAGYTGLRCDQVTISTCPLNCLEPCGTYDCPSGCLPGYYGFDCSVRCSCSSGVACEQISGVCEITTPKSSPSVLTSSTITMSADTTTNGTTEKTGALKQSTTNTETIGKTTATTEATEKTTATRGGLKETIPTTRTTERTETTTGATVKIIATTGTTGTTVATTEASEKAIMTATSRASSMPAKTTTQATYGTYIVIHYVDESGVVVANNSETTTLSIMPSESLSFYTTAFWVPVALLSLVMALGCIRTIWKLYARKRKNNISSYESRFVLSEEINVAYDRLTEPDNIYIELERMPTITSFSDNRGGSQYYSTVASLRDHAKFRSDNRALADQVILEEGVIPDGQPQRVSEAHSYLYLIP</sequence>
<dbReference type="AlphaFoldDB" id="A0A8W8MAT8"/>
<dbReference type="PANTHER" id="PTHR24043:SF8">
    <property type="entry name" value="EGF-LIKE DOMAIN-CONTAINING PROTEIN"/>
    <property type="match status" value="1"/>
</dbReference>
<dbReference type="InterPro" id="IPR042635">
    <property type="entry name" value="MEGF10/SREC1/2-like"/>
</dbReference>
<evidence type="ECO:0000313" key="4">
    <source>
        <dbReference type="EnsemblMetazoa" id="G32147.5:cds"/>
    </source>
</evidence>
<dbReference type="GO" id="GO:0005044">
    <property type="term" value="F:scavenger receptor activity"/>
    <property type="evidence" value="ECO:0007669"/>
    <property type="project" value="InterPro"/>
</dbReference>
<reference evidence="4" key="1">
    <citation type="submission" date="2022-08" db="UniProtKB">
        <authorList>
            <consortium name="EnsemblMetazoa"/>
        </authorList>
    </citation>
    <scope>IDENTIFICATION</scope>
    <source>
        <strain evidence="4">05x7-T-G4-1.051#20</strain>
    </source>
</reference>
<evidence type="ECO:0000313" key="5">
    <source>
        <dbReference type="Proteomes" id="UP000005408"/>
    </source>
</evidence>
<dbReference type="PANTHER" id="PTHR24043">
    <property type="entry name" value="SCAVENGER RECEPTOR CLASS F"/>
    <property type="match status" value="1"/>
</dbReference>
<dbReference type="Proteomes" id="UP000005408">
    <property type="component" value="Unassembled WGS sequence"/>
</dbReference>
<dbReference type="OrthoDB" id="6102375at2759"/>
<name>A0A8W8MAT8_MAGGI</name>
<keyword evidence="3" id="KW-1133">Transmembrane helix</keyword>
<accession>A0A8W8MAT8</accession>
<feature type="compositionally biased region" description="Low complexity" evidence="2">
    <location>
        <begin position="176"/>
        <end position="185"/>
    </location>
</feature>
<evidence type="ECO:0000256" key="2">
    <source>
        <dbReference type="SAM" id="MobiDB-lite"/>
    </source>
</evidence>
<keyword evidence="5" id="KW-1185">Reference proteome</keyword>
<proteinExistence type="predicted"/>
<feature type="transmembrane region" description="Helical" evidence="3">
    <location>
        <begin position="322"/>
        <end position="342"/>
    </location>
</feature>
<keyword evidence="1" id="KW-0245">EGF-like domain</keyword>